<dbReference type="AlphaFoldDB" id="A0A7J6B884"/>
<dbReference type="SMART" id="SM01244">
    <property type="entry name" value="IRS"/>
    <property type="match status" value="1"/>
</dbReference>
<dbReference type="GO" id="GO:0005737">
    <property type="term" value="C:cytoplasm"/>
    <property type="evidence" value="ECO:0007669"/>
    <property type="project" value="TreeGrafter"/>
</dbReference>
<dbReference type="PANTHER" id="PTHR21258">
    <property type="entry name" value="DOCKING PROTEIN RELATED"/>
    <property type="match status" value="1"/>
</dbReference>
<gene>
    <name evidence="3" type="ORF">AMELA_G00054250</name>
</gene>
<evidence type="ECO:0000259" key="2">
    <source>
        <dbReference type="PROSITE" id="PS51064"/>
    </source>
</evidence>
<dbReference type="GO" id="GO:0007169">
    <property type="term" value="P:cell surface receptor protein tyrosine kinase signaling pathway"/>
    <property type="evidence" value="ECO:0007669"/>
    <property type="project" value="TreeGrafter"/>
</dbReference>
<feature type="region of interest" description="Disordered" evidence="1">
    <location>
        <begin position="443"/>
        <end position="488"/>
    </location>
</feature>
<evidence type="ECO:0000313" key="3">
    <source>
        <dbReference type="EMBL" id="KAF4090647.1"/>
    </source>
</evidence>
<dbReference type="InterPro" id="IPR050996">
    <property type="entry name" value="Docking_Protein_DOK"/>
</dbReference>
<evidence type="ECO:0000256" key="1">
    <source>
        <dbReference type="SAM" id="MobiDB-lite"/>
    </source>
</evidence>
<dbReference type="SUPFAM" id="SSF50729">
    <property type="entry name" value="PH domain-like"/>
    <property type="match status" value="2"/>
</dbReference>
<evidence type="ECO:0000313" key="4">
    <source>
        <dbReference type="Proteomes" id="UP000593565"/>
    </source>
</evidence>
<feature type="domain" description="IRS-type PTB" evidence="2">
    <location>
        <begin position="143"/>
        <end position="247"/>
    </location>
</feature>
<feature type="compositionally biased region" description="Basic and acidic residues" evidence="1">
    <location>
        <begin position="443"/>
        <end position="454"/>
    </location>
</feature>
<sequence>MDTHVKRGEVYLQHQKYSEKWKRYWLNLYPNSRNGVARLALTETGPERSPVIVRKQLDRKIIRLADCISVVRLPPHAEALPGDSMAAFCVDTSEKRLVFAVEKEGCGEWLEKICEIAFQKSGNNVPQPVLQMEENEIYASREEVFEFPVTVQQSEASVRCSLQGTYCLQIGEDMLMLKGTDSKQRVMEWPYKLLRRYGGDKMTFSIEAGRRCDSGPGTFIFETKQGDEILHHMELAIQQQKSLAVTGGSSTVQTPCSPLPKRPGSGNLLDIHTNSYSDSSLSPMYSSPVSPIGSAESECIKPVTGSSQTTQRHSGEPISLPKIVYSNPVHVVGFDKSKHTQQVRSQVTVKNSSPGDCHNEDLEPVYSDPLDVLQSTYNPSKYASVTLDNATETLYYASQSEPVYSEIPHFTPYPAQKHGSVVQNEEEPIYSLPEVCAIHKTQEDVHTSPAKDNKQNTQSNRAEEVIYSQVKKPKKSTKPQDKYTINSSQEIMSEDLGLI</sequence>
<dbReference type="GO" id="GO:0007265">
    <property type="term" value="P:Ras protein signal transduction"/>
    <property type="evidence" value="ECO:0007669"/>
    <property type="project" value="TreeGrafter"/>
</dbReference>
<dbReference type="SMART" id="SM00233">
    <property type="entry name" value="PH"/>
    <property type="match status" value="1"/>
</dbReference>
<accession>A0A7J6B884</accession>
<dbReference type="PANTHER" id="PTHR21258:SF46">
    <property type="entry name" value="DOCKING PROTEIN 1"/>
    <property type="match status" value="1"/>
</dbReference>
<dbReference type="InterPro" id="IPR002404">
    <property type="entry name" value="IRS_PTB"/>
</dbReference>
<dbReference type="InterPro" id="IPR011993">
    <property type="entry name" value="PH-like_dom_sf"/>
</dbReference>
<comment type="caution">
    <text evidence="3">The sequence shown here is derived from an EMBL/GenBank/DDBJ whole genome shotgun (WGS) entry which is preliminary data.</text>
</comment>
<dbReference type="PROSITE" id="PS51064">
    <property type="entry name" value="IRS_PTB"/>
    <property type="match status" value="1"/>
</dbReference>
<name>A0A7J6B884_AMEME</name>
<reference evidence="3 4" key="1">
    <citation type="submission" date="2020-02" db="EMBL/GenBank/DDBJ databases">
        <title>A chromosome-scale genome assembly of the black bullhead catfish (Ameiurus melas).</title>
        <authorList>
            <person name="Wen M."/>
            <person name="Zham M."/>
            <person name="Cabau C."/>
            <person name="Klopp C."/>
            <person name="Donnadieu C."/>
            <person name="Roques C."/>
            <person name="Bouchez O."/>
            <person name="Lampietro C."/>
            <person name="Jouanno E."/>
            <person name="Herpin A."/>
            <person name="Louis A."/>
            <person name="Berthelot C."/>
            <person name="Parey E."/>
            <person name="Roest-Crollius H."/>
            <person name="Braasch I."/>
            <person name="Postlethwait J."/>
            <person name="Robinson-Rechavi M."/>
            <person name="Echchiki A."/>
            <person name="Begum T."/>
            <person name="Montfort J."/>
            <person name="Schartl M."/>
            <person name="Bobe J."/>
            <person name="Guiguen Y."/>
        </authorList>
    </citation>
    <scope>NUCLEOTIDE SEQUENCE [LARGE SCALE GENOMIC DNA]</scope>
    <source>
        <strain evidence="3">M_S1</strain>
        <tissue evidence="3">Blood</tissue>
    </source>
</reference>
<dbReference type="SMART" id="SM00310">
    <property type="entry name" value="PTBI"/>
    <property type="match status" value="1"/>
</dbReference>
<dbReference type="InterPro" id="IPR001849">
    <property type="entry name" value="PH_domain"/>
</dbReference>
<dbReference type="Gene3D" id="2.30.29.30">
    <property type="entry name" value="Pleckstrin-homology domain (PH domain)/Phosphotyrosine-binding domain (PTB)"/>
    <property type="match status" value="2"/>
</dbReference>
<organism evidence="3 4">
    <name type="scientific">Ameiurus melas</name>
    <name type="common">Black bullhead</name>
    <name type="synonym">Silurus melas</name>
    <dbReference type="NCBI Taxonomy" id="219545"/>
    <lineage>
        <taxon>Eukaryota</taxon>
        <taxon>Metazoa</taxon>
        <taxon>Chordata</taxon>
        <taxon>Craniata</taxon>
        <taxon>Vertebrata</taxon>
        <taxon>Euteleostomi</taxon>
        <taxon>Actinopterygii</taxon>
        <taxon>Neopterygii</taxon>
        <taxon>Teleostei</taxon>
        <taxon>Ostariophysi</taxon>
        <taxon>Siluriformes</taxon>
        <taxon>Ictaluridae</taxon>
        <taxon>Ameiurus</taxon>
    </lineage>
</organism>
<dbReference type="Pfam" id="PF02174">
    <property type="entry name" value="IRS"/>
    <property type="match status" value="1"/>
</dbReference>
<proteinExistence type="predicted"/>
<dbReference type="GO" id="GO:0043410">
    <property type="term" value="P:positive regulation of MAPK cascade"/>
    <property type="evidence" value="ECO:0007669"/>
    <property type="project" value="TreeGrafter"/>
</dbReference>
<keyword evidence="4" id="KW-1185">Reference proteome</keyword>
<dbReference type="Proteomes" id="UP000593565">
    <property type="component" value="Unassembled WGS sequence"/>
</dbReference>
<dbReference type="EMBL" id="JAAGNN010000004">
    <property type="protein sequence ID" value="KAF4090647.1"/>
    <property type="molecule type" value="Genomic_DNA"/>
</dbReference>
<protein>
    <recommendedName>
        <fullName evidence="2">IRS-type PTB domain-containing protein</fullName>
    </recommendedName>
</protein>